<protein>
    <recommendedName>
        <fullName evidence="3">Thiol-disulfide oxidoreductase DCC</fullName>
    </recommendedName>
</protein>
<comment type="caution">
    <text evidence="1">The sequence shown here is derived from an EMBL/GenBank/DDBJ whole genome shotgun (WGS) entry which is preliminary data.</text>
</comment>
<evidence type="ECO:0000313" key="2">
    <source>
        <dbReference type="Proteomes" id="UP000738126"/>
    </source>
</evidence>
<proteinExistence type="predicted"/>
<reference evidence="1 2" key="1">
    <citation type="journal article" date="2020" name="Microorganisms">
        <title>Osmotic Adaptation and Compatible Solute Biosynthesis of Phototrophic Bacteria as Revealed from Genome Analyses.</title>
        <authorList>
            <person name="Imhoff J.F."/>
            <person name="Rahn T."/>
            <person name="Kunzel S."/>
            <person name="Keller A."/>
            <person name="Neulinger S.C."/>
        </authorList>
    </citation>
    <scope>NUCLEOTIDE SEQUENCE [LARGE SCALE GENOMIC DNA]</scope>
    <source>
        <strain evidence="1 2">DSM 15116</strain>
    </source>
</reference>
<organism evidence="1 2">
    <name type="scientific">Halorhodospira neutriphila</name>
    <dbReference type="NCBI Taxonomy" id="168379"/>
    <lineage>
        <taxon>Bacteria</taxon>
        <taxon>Pseudomonadati</taxon>
        <taxon>Pseudomonadota</taxon>
        <taxon>Gammaproteobacteria</taxon>
        <taxon>Chromatiales</taxon>
        <taxon>Ectothiorhodospiraceae</taxon>
        <taxon>Halorhodospira</taxon>
    </lineage>
</organism>
<dbReference type="PANTHER" id="PTHR34290">
    <property type="entry name" value="SI:CH73-390P7.2"/>
    <property type="match status" value="1"/>
</dbReference>
<dbReference type="EMBL" id="NRSH01000044">
    <property type="protein sequence ID" value="MBK1726462.1"/>
    <property type="molecule type" value="Genomic_DNA"/>
</dbReference>
<evidence type="ECO:0000313" key="1">
    <source>
        <dbReference type="EMBL" id="MBK1726462.1"/>
    </source>
</evidence>
<dbReference type="RefSeq" id="WP_200257645.1">
    <property type="nucleotide sequence ID" value="NZ_NRSH01000044.1"/>
</dbReference>
<dbReference type="InterPro" id="IPR007263">
    <property type="entry name" value="DCC1-like"/>
</dbReference>
<keyword evidence="2" id="KW-1185">Reference proteome</keyword>
<sequence>MPDSPARPVVFYDGNCPICRREIAGYQRLDKAGAIEWRNLHDPGALDGSGLSWDQAMQRFHCRDEHGVLRGGVDAFTVVWSHLPYWHLLARTVRGLGLVRPLEPLYQWYANRRYRRRCRAEGCEID</sequence>
<dbReference type="InterPro" id="IPR044691">
    <property type="entry name" value="DCC1_Trx"/>
</dbReference>
<name>A0ABS1E5R2_9GAMM</name>
<evidence type="ECO:0008006" key="3">
    <source>
        <dbReference type="Google" id="ProtNLM"/>
    </source>
</evidence>
<dbReference type="Proteomes" id="UP000738126">
    <property type="component" value="Unassembled WGS sequence"/>
</dbReference>
<gene>
    <name evidence="1" type="ORF">CKO13_05395</name>
</gene>
<dbReference type="PANTHER" id="PTHR34290:SF2">
    <property type="entry name" value="OS04G0668800 PROTEIN"/>
    <property type="match status" value="1"/>
</dbReference>
<accession>A0ABS1E5R2</accession>
<dbReference type="Pfam" id="PF04134">
    <property type="entry name" value="DCC1-like"/>
    <property type="match status" value="1"/>
</dbReference>